<feature type="domain" description="Prepilin type IV endopeptidase peptidase" evidence="7">
    <location>
        <begin position="14"/>
        <end position="116"/>
    </location>
</feature>
<evidence type="ECO:0000256" key="4">
    <source>
        <dbReference type="ARBA" id="ARBA00022989"/>
    </source>
</evidence>
<keyword evidence="3 6" id="KW-0812">Transmembrane</keyword>
<evidence type="ECO:0000256" key="3">
    <source>
        <dbReference type="ARBA" id="ARBA00022692"/>
    </source>
</evidence>
<accession>A0A9Q3RYZ6</accession>
<protein>
    <submittedName>
        <fullName evidence="8">Prepilin peptidase</fullName>
        <ecNumber evidence="8">3.4.23.43</ecNumber>
    </submittedName>
</protein>
<dbReference type="EC" id="3.4.23.43" evidence="8"/>
<organism evidence="8 9">
    <name type="scientific">Qipengyuania aquimaris</name>
    <dbReference type="NCBI Taxonomy" id="255984"/>
    <lineage>
        <taxon>Bacteria</taxon>
        <taxon>Pseudomonadati</taxon>
        <taxon>Pseudomonadota</taxon>
        <taxon>Alphaproteobacteria</taxon>
        <taxon>Sphingomonadales</taxon>
        <taxon>Erythrobacteraceae</taxon>
        <taxon>Qipengyuania</taxon>
    </lineage>
</organism>
<keyword evidence="4 6" id="KW-1133">Transmembrane helix</keyword>
<feature type="transmembrane region" description="Helical" evidence="6">
    <location>
        <begin position="5"/>
        <end position="23"/>
    </location>
</feature>
<name>A0A9Q3RYZ6_9SPHN</name>
<dbReference type="GO" id="GO:0004190">
    <property type="term" value="F:aspartic-type endopeptidase activity"/>
    <property type="evidence" value="ECO:0007669"/>
    <property type="project" value="UniProtKB-EC"/>
</dbReference>
<dbReference type="PANTHER" id="PTHR36506">
    <property type="entry name" value="PREFLAGELLIN PEPTIDASE"/>
    <property type="match status" value="1"/>
</dbReference>
<dbReference type="Pfam" id="PF01478">
    <property type="entry name" value="Peptidase_A24"/>
    <property type="match status" value="1"/>
</dbReference>
<dbReference type="AlphaFoldDB" id="A0A9Q3RYZ6"/>
<dbReference type="EMBL" id="JAHVKP010000001">
    <property type="protein sequence ID" value="MBY6217069.1"/>
    <property type="molecule type" value="Genomic_DNA"/>
</dbReference>
<evidence type="ECO:0000313" key="9">
    <source>
        <dbReference type="Proteomes" id="UP000824927"/>
    </source>
</evidence>
<dbReference type="Gene3D" id="1.20.120.1220">
    <property type="match status" value="1"/>
</dbReference>
<evidence type="ECO:0000256" key="5">
    <source>
        <dbReference type="ARBA" id="ARBA00023136"/>
    </source>
</evidence>
<sequence>MDQEIFTYVLLGALAIALLVAAFTDLKSRTIGNKLNIAIAAGAPLFWWASGMSLWPDVAIQVGIAAATFVVCCAFFAIRQMGGGDVKLLTALALWFPPTNFVGLILIMAMVGWVLTLAMGIWGVARSNVLGAKPIRDTFILVACTLIAANFASAVLGGPKLAVPGSVMEAISTSAAGPLAIAMIPIAILAVVTLVSIRIIRRHKHQPRVPYGLAISIAGLWIVGGVFLTSFSAPVAG</sequence>
<dbReference type="InterPro" id="IPR000045">
    <property type="entry name" value="Prepilin_IV_endopep_pep"/>
</dbReference>
<dbReference type="RefSeq" id="WP_221554255.1">
    <property type="nucleotide sequence ID" value="NZ_JAHVKP010000001.1"/>
</dbReference>
<evidence type="ECO:0000259" key="7">
    <source>
        <dbReference type="Pfam" id="PF01478"/>
    </source>
</evidence>
<evidence type="ECO:0000313" key="8">
    <source>
        <dbReference type="EMBL" id="MBY6217069.1"/>
    </source>
</evidence>
<feature type="transmembrane region" description="Helical" evidence="6">
    <location>
        <begin position="176"/>
        <end position="197"/>
    </location>
</feature>
<keyword evidence="5 6" id="KW-0472">Membrane</keyword>
<feature type="transmembrane region" description="Helical" evidence="6">
    <location>
        <begin position="62"/>
        <end position="81"/>
    </location>
</feature>
<comment type="caution">
    <text evidence="8">The sequence shown here is derived from an EMBL/GenBank/DDBJ whole genome shotgun (WGS) entry which is preliminary data.</text>
</comment>
<dbReference type="Proteomes" id="UP000824927">
    <property type="component" value="Unassembled WGS sequence"/>
</dbReference>
<comment type="subcellular location">
    <subcellularLocation>
        <location evidence="1">Cell membrane</location>
        <topology evidence="1">Multi-pass membrane protein</topology>
    </subcellularLocation>
</comment>
<gene>
    <name evidence="8" type="ORF">KUV31_01815</name>
</gene>
<evidence type="ECO:0000256" key="2">
    <source>
        <dbReference type="ARBA" id="ARBA00022475"/>
    </source>
</evidence>
<feature type="transmembrane region" description="Helical" evidence="6">
    <location>
        <begin position="209"/>
        <end position="231"/>
    </location>
</feature>
<keyword evidence="2" id="KW-1003">Cell membrane</keyword>
<evidence type="ECO:0000256" key="1">
    <source>
        <dbReference type="ARBA" id="ARBA00004651"/>
    </source>
</evidence>
<reference evidence="8" key="1">
    <citation type="submission" date="2021-06" db="EMBL/GenBank/DDBJ databases">
        <title>50 bacteria genomes isolated from Dapeng, Shenzhen, China.</title>
        <authorList>
            <person name="Zheng W."/>
            <person name="Yu S."/>
            <person name="Huang Y."/>
        </authorList>
    </citation>
    <scope>NUCLEOTIDE SEQUENCE</scope>
    <source>
        <strain evidence="8">DP4N28-2</strain>
    </source>
</reference>
<feature type="transmembrane region" description="Helical" evidence="6">
    <location>
        <begin position="35"/>
        <end position="55"/>
    </location>
</feature>
<proteinExistence type="predicted"/>
<feature type="transmembrane region" description="Helical" evidence="6">
    <location>
        <begin position="101"/>
        <end position="125"/>
    </location>
</feature>
<evidence type="ECO:0000256" key="6">
    <source>
        <dbReference type="SAM" id="Phobius"/>
    </source>
</evidence>
<dbReference type="InterPro" id="IPR052218">
    <property type="entry name" value="Preflagellin_Peptidase"/>
</dbReference>
<feature type="transmembrane region" description="Helical" evidence="6">
    <location>
        <begin position="137"/>
        <end position="156"/>
    </location>
</feature>
<keyword evidence="8" id="KW-0378">Hydrolase</keyword>
<dbReference type="PANTHER" id="PTHR36506:SF1">
    <property type="entry name" value="PREFLAGELLIN PEPTIDASE"/>
    <property type="match status" value="1"/>
</dbReference>
<dbReference type="GO" id="GO:0005886">
    <property type="term" value="C:plasma membrane"/>
    <property type="evidence" value="ECO:0007669"/>
    <property type="project" value="UniProtKB-SubCell"/>
</dbReference>